<proteinExistence type="predicted"/>
<gene>
    <name evidence="2" type="ORF">F4V44_09820</name>
</gene>
<dbReference type="InterPro" id="IPR029491">
    <property type="entry name" value="Helicase_HTH"/>
</dbReference>
<dbReference type="Proteomes" id="UP000326671">
    <property type="component" value="Unassembled WGS sequence"/>
</dbReference>
<dbReference type="AlphaFoldDB" id="A0A5J5HYP2"/>
<dbReference type="OrthoDB" id="2354672at2"/>
<protein>
    <submittedName>
        <fullName evidence="2">RQC domain-containing protein</fullName>
    </submittedName>
</protein>
<accession>A0A5J5HYP2</accession>
<feature type="domain" description="Helicase Helix-turn-helix" evidence="1">
    <location>
        <begin position="257"/>
        <end position="344"/>
    </location>
</feature>
<evidence type="ECO:0000313" key="2">
    <source>
        <dbReference type="EMBL" id="KAA9026162.1"/>
    </source>
</evidence>
<dbReference type="PIRSF" id="PIRSF021350">
    <property type="entry name" value="UCP021350"/>
    <property type="match status" value="1"/>
</dbReference>
<dbReference type="Pfam" id="PF14493">
    <property type="entry name" value="HTH_40"/>
    <property type="match status" value="1"/>
</dbReference>
<dbReference type="EMBL" id="VYKL01000015">
    <property type="protein sequence ID" value="KAA9026162.1"/>
    <property type="molecule type" value="Genomic_DNA"/>
</dbReference>
<evidence type="ECO:0000313" key="3">
    <source>
        <dbReference type="Proteomes" id="UP000326671"/>
    </source>
</evidence>
<keyword evidence="3" id="KW-1185">Reference proteome</keyword>
<reference evidence="2 3" key="1">
    <citation type="submission" date="2019-09" db="EMBL/GenBank/DDBJ databases">
        <title>Whole genome sequences of isolates from the Mars Exploration Rovers.</title>
        <authorList>
            <person name="Seuylemezian A."/>
            <person name="Vaishampayan P."/>
        </authorList>
    </citation>
    <scope>NUCLEOTIDE SEQUENCE [LARGE SCALE GENOMIC DNA]</scope>
    <source>
        <strain evidence="2 3">MER_TA_151</strain>
    </source>
</reference>
<organism evidence="2 3">
    <name type="scientific">Niallia endozanthoxylica</name>
    <dbReference type="NCBI Taxonomy" id="2036016"/>
    <lineage>
        <taxon>Bacteria</taxon>
        <taxon>Bacillati</taxon>
        <taxon>Bacillota</taxon>
        <taxon>Bacilli</taxon>
        <taxon>Bacillales</taxon>
        <taxon>Bacillaceae</taxon>
        <taxon>Niallia</taxon>
    </lineage>
</organism>
<dbReference type="InterPro" id="IPR008308">
    <property type="entry name" value="YpbB-like"/>
</dbReference>
<name>A0A5J5HYP2_9BACI</name>
<sequence>MMLTFNQLIILFCLHKLQGERTIYSIYHLLHGKKSSQTIQDAHLFQLTPFFQTDTNMSRELLEKNISFLLNEQLIVEKANQHYSVTLKGENRLNQALAQTPIPNHLNGWKYQRTAIVFWERLSLAIQVISHLKKRESKYIPIQRKADTLLWMRQFLKQNRLSRDALGLQLYEELVMCLESDFSIVPEYLVIRLSGFRSMGLTESQAAQTFQMELSYYHYHFLSTLHYVTGYIEENPGQLPILHSFLGKSQKHQLTNSTEKTYALLKQGNSVTDIMTIRGLKKSTIEDHLVELALNIKSFSIDSYVSIEKQELIKKAAKAVQTKQLKQIRSMVSNTDYFEIRLVLAKYGEEL</sequence>
<comment type="caution">
    <text evidence="2">The sequence shown here is derived from an EMBL/GenBank/DDBJ whole genome shotgun (WGS) entry which is preliminary data.</text>
</comment>
<evidence type="ECO:0000259" key="1">
    <source>
        <dbReference type="Pfam" id="PF14493"/>
    </source>
</evidence>